<keyword evidence="3" id="KW-1185">Reference proteome</keyword>
<name>A0A0B0NB87_GOSAR</name>
<feature type="compositionally biased region" description="Basic and acidic residues" evidence="1">
    <location>
        <begin position="12"/>
        <end position="42"/>
    </location>
</feature>
<accession>A0A0B0NB87</accession>
<dbReference type="CDD" id="cd00303">
    <property type="entry name" value="retropepsin_like"/>
    <property type="match status" value="1"/>
</dbReference>
<proteinExistence type="predicted"/>
<reference evidence="3" key="1">
    <citation type="submission" date="2014-09" db="EMBL/GenBank/DDBJ databases">
        <authorList>
            <person name="Mudge J."/>
            <person name="Ramaraj T."/>
            <person name="Lindquist I.E."/>
            <person name="Bharti A.K."/>
            <person name="Sundararajan A."/>
            <person name="Cameron C.T."/>
            <person name="Woodward J.E."/>
            <person name="May G.D."/>
            <person name="Brubaker C."/>
            <person name="Broadhvest J."/>
            <person name="Wilkins T.A."/>
        </authorList>
    </citation>
    <scope>NUCLEOTIDE SEQUENCE</scope>
    <source>
        <strain evidence="3">cv. AKA8401</strain>
    </source>
</reference>
<dbReference type="EMBL" id="KN392708">
    <property type="protein sequence ID" value="KHG09932.1"/>
    <property type="molecule type" value="Genomic_DNA"/>
</dbReference>
<gene>
    <name evidence="2" type="ORF">F383_12540</name>
</gene>
<dbReference type="Gene3D" id="2.40.70.10">
    <property type="entry name" value="Acid Proteases"/>
    <property type="match status" value="1"/>
</dbReference>
<protein>
    <submittedName>
        <fullName evidence="2">Cadherin-related family member 4</fullName>
    </submittedName>
</protein>
<organism evidence="2 3">
    <name type="scientific">Gossypium arboreum</name>
    <name type="common">Tree cotton</name>
    <name type="synonym">Gossypium nanking</name>
    <dbReference type="NCBI Taxonomy" id="29729"/>
    <lineage>
        <taxon>Eukaryota</taxon>
        <taxon>Viridiplantae</taxon>
        <taxon>Streptophyta</taxon>
        <taxon>Embryophyta</taxon>
        <taxon>Tracheophyta</taxon>
        <taxon>Spermatophyta</taxon>
        <taxon>Magnoliopsida</taxon>
        <taxon>eudicotyledons</taxon>
        <taxon>Gunneridae</taxon>
        <taxon>Pentapetalae</taxon>
        <taxon>rosids</taxon>
        <taxon>malvids</taxon>
        <taxon>Malvales</taxon>
        <taxon>Malvaceae</taxon>
        <taxon>Malvoideae</taxon>
        <taxon>Gossypium</taxon>
    </lineage>
</organism>
<feature type="region of interest" description="Disordered" evidence="1">
    <location>
        <begin position="1"/>
        <end position="63"/>
    </location>
</feature>
<dbReference type="AlphaFoldDB" id="A0A0B0NB87"/>
<sequence>MPRTLSRPQTRVGEKAKIAKVVKCAERQNRDRGRGKNKRDSEPSSSVQRPKKNARADGPIRAGPSTLSGRVLEKYWGVLAVWSTTSEVTVLSPLGQSVRVTKLYRDVPLELQGAIFLADLIELPFWEFNLILRMDWLVKHRVNLDCATKRVVVRTEEDNEELIKGVVLNRHCDCAKSWLLKQGSGGLGVLTYQKRYQVCTRNAENGIQ</sequence>
<dbReference type="Proteomes" id="UP000032142">
    <property type="component" value="Unassembled WGS sequence"/>
</dbReference>
<evidence type="ECO:0000313" key="3">
    <source>
        <dbReference type="Proteomes" id="UP000032142"/>
    </source>
</evidence>
<dbReference type="InterPro" id="IPR021109">
    <property type="entry name" value="Peptidase_aspartic_dom_sf"/>
</dbReference>
<dbReference type="Pfam" id="PF08284">
    <property type="entry name" value="RVP_2"/>
    <property type="match status" value="1"/>
</dbReference>
<evidence type="ECO:0000313" key="2">
    <source>
        <dbReference type="EMBL" id="KHG09932.1"/>
    </source>
</evidence>
<evidence type="ECO:0000256" key="1">
    <source>
        <dbReference type="SAM" id="MobiDB-lite"/>
    </source>
</evidence>